<dbReference type="Proteomes" id="UP001221142">
    <property type="component" value="Unassembled WGS sequence"/>
</dbReference>
<dbReference type="CDD" id="cd18186">
    <property type="entry name" value="BTB_POZ_ZBTB_KLHL-like"/>
    <property type="match status" value="1"/>
</dbReference>
<dbReference type="InterPro" id="IPR011333">
    <property type="entry name" value="SKP1/BTB/POZ_sf"/>
</dbReference>
<evidence type="ECO:0000313" key="2">
    <source>
        <dbReference type="EMBL" id="KAJ7612116.1"/>
    </source>
</evidence>
<dbReference type="AlphaFoldDB" id="A0AAD7FAD3"/>
<reference evidence="2" key="1">
    <citation type="submission" date="2023-03" db="EMBL/GenBank/DDBJ databases">
        <title>Massive genome expansion in bonnet fungi (Mycena s.s.) driven by repeated elements and novel gene families across ecological guilds.</title>
        <authorList>
            <consortium name="Lawrence Berkeley National Laboratory"/>
            <person name="Harder C.B."/>
            <person name="Miyauchi S."/>
            <person name="Viragh M."/>
            <person name="Kuo A."/>
            <person name="Thoen E."/>
            <person name="Andreopoulos B."/>
            <person name="Lu D."/>
            <person name="Skrede I."/>
            <person name="Drula E."/>
            <person name="Henrissat B."/>
            <person name="Morin E."/>
            <person name="Kohler A."/>
            <person name="Barry K."/>
            <person name="LaButti K."/>
            <person name="Morin E."/>
            <person name="Salamov A."/>
            <person name="Lipzen A."/>
            <person name="Mereny Z."/>
            <person name="Hegedus B."/>
            <person name="Baldrian P."/>
            <person name="Stursova M."/>
            <person name="Weitz H."/>
            <person name="Taylor A."/>
            <person name="Grigoriev I.V."/>
            <person name="Nagy L.G."/>
            <person name="Martin F."/>
            <person name="Kauserud H."/>
        </authorList>
    </citation>
    <scope>NUCLEOTIDE SEQUENCE</scope>
    <source>
        <strain evidence="2">9284</strain>
    </source>
</reference>
<sequence>MQVDDKPHRIPELWFEDGNIVIQAGKSQFRVHRGILSARSSVFQDMLSFPQPLDSELVEGCPVVRLHDAETEVTVFLRAIFDPDYFMPFPAKTQFEILQGCLRLSHKYSVEYLRLRALVHLSSPFRTALSEWDNAYWDDREGPSNRLPSEVESWLADDVSTFIAVIQLAREVDAPWVLPVTFYGLSCRLAEPMALTEVLEGTVCNGVPTTLSPQDRKAFFAGHRRQTSASPIAMLAFLSDPRDIPGCMVPDECHTGRLSGVDLTRSLIDENPSIPLDIWNEDSWYDLDICSACSAYLKGKHAAARQAFWDQLPGIYSLPPWDELIRMKTEAIGAHAPF</sequence>
<feature type="domain" description="BTB" evidence="1">
    <location>
        <begin position="18"/>
        <end position="48"/>
    </location>
</feature>
<comment type="caution">
    <text evidence="2">The sequence shown here is derived from an EMBL/GenBank/DDBJ whole genome shotgun (WGS) entry which is preliminary data.</text>
</comment>
<dbReference type="Pfam" id="PF00651">
    <property type="entry name" value="BTB"/>
    <property type="match status" value="1"/>
</dbReference>
<gene>
    <name evidence="2" type="ORF">FB45DRAFT_759985</name>
</gene>
<dbReference type="InterPro" id="IPR000210">
    <property type="entry name" value="BTB/POZ_dom"/>
</dbReference>
<proteinExistence type="predicted"/>
<dbReference type="PROSITE" id="PS50097">
    <property type="entry name" value="BTB"/>
    <property type="match status" value="1"/>
</dbReference>
<dbReference type="EMBL" id="JARKIF010000031">
    <property type="protein sequence ID" value="KAJ7612116.1"/>
    <property type="molecule type" value="Genomic_DNA"/>
</dbReference>
<protein>
    <recommendedName>
        <fullName evidence="1">BTB domain-containing protein</fullName>
    </recommendedName>
</protein>
<keyword evidence="3" id="KW-1185">Reference proteome</keyword>
<accession>A0AAD7FAD3</accession>
<dbReference type="SUPFAM" id="SSF54695">
    <property type="entry name" value="POZ domain"/>
    <property type="match status" value="1"/>
</dbReference>
<name>A0AAD7FAD3_9AGAR</name>
<dbReference type="Gene3D" id="3.30.710.10">
    <property type="entry name" value="Potassium Channel Kv1.1, Chain A"/>
    <property type="match status" value="1"/>
</dbReference>
<organism evidence="2 3">
    <name type="scientific">Roridomyces roridus</name>
    <dbReference type="NCBI Taxonomy" id="1738132"/>
    <lineage>
        <taxon>Eukaryota</taxon>
        <taxon>Fungi</taxon>
        <taxon>Dikarya</taxon>
        <taxon>Basidiomycota</taxon>
        <taxon>Agaricomycotina</taxon>
        <taxon>Agaricomycetes</taxon>
        <taxon>Agaricomycetidae</taxon>
        <taxon>Agaricales</taxon>
        <taxon>Marasmiineae</taxon>
        <taxon>Mycenaceae</taxon>
        <taxon>Roridomyces</taxon>
    </lineage>
</organism>
<evidence type="ECO:0000259" key="1">
    <source>
        <dbReference type="PROSITE" id="PS50097"/>
    </source>
</evidence>
<evidence type="ECO:0000313" key="3">
    <source>
        <dbReference type="Proteomes" id="UP001221142"/>
    </source>
</evidence>